<organism evidence="1 2">
    <name type="scientific">Rhodococcoides fascians</name>
    <name type="common">Rhodococcus fascians</name>
    <dbReference type="NCBI Taxonomy" id="1828"/>
    <lineage>
        <taxon>Bacteria</taxon>
        <taxon>Bacillati</taxon>
        <taxon>Actinomycetota</taxon>
        <taxon>Actinomycetes</taxon>
        <taxon>Mycobacteriales</taxon>
        <taxon>Nocardiaceae</taxon>
        <taxon>Rhodococcoides</taxon>
    </lineage>
</organism>
<gene>
    <name evidence="1" type="ORF">A3Q41_04079</name>
</gene>
<name>A0A143QQR7_RHOFA</name>
<dbReference type="AlphaFoldDB" id="A0A143QQR7"/>
<evidence type="ECO:0008006" key="3">
    <source>
        <dbReference type="Google" id="ProtNLM"/>
    </source>
</evidence>
<evidence type="ECO:0000313" key="1">
    <source>
        <dbReference type="EMBL" id="AMY25360.1"/>
    </source>
</evidence>
<accession>A0A143QQR7</accession>
<dbReference type="Proteomes" id="UP000076038">
    <property type="component" value="Chromosome"/>
</dbReference>
<accession>A0A260TJV9</accession>
<dbReference type="OrthoDB" id="511192at2"/>
<sequence length="156" mass="16581">MCKMCRGFGVDNYIDDVRATIETFGWALQYVESEVDRDGIHPAFCYTVGLTDLGSPEIVVTGRGPRESSMILNALGTSVASGMLDIESGIGCAAAGFDLLAIDVPDCADILYVASDVYGTGRFSAVQAVWRDLEGALPWEGIPSTVVQPILGPVPF</sequence>
<dbReference type="EMBL" id="CP015220">
    <property type="protein sequence ID" value="AMY25360.1"/>
    <property type="molecule type" value="Genomic_DNA"/>
</dbReference>
<evidence type="ECO:0000313" key="2">
    <source>
        <dbReference type="Proteomes" id="UP000076038"/>
    </source>
</evidence>
<reference evidence="2" key="2">
    <citation type="submission" date="2016-04" db="EMBL/GenBank/DDBJ databases">
        <title>Complete Genome and Plasmid Sequences for Rhodococcus fascians D188 and Draft Sequences for Rhodococcus spp. Isolates PBTS 1 and PBTS 2.</title>
        <authorList>
            <person name="Stamer R."/>
            <person name="Vereecke D."/>
            <person name="Zhang Y."/>
            <person name="Schilkey F."/>
            <person name="Devitt N."/>
            <person name="Randall J."/>
        </authorList>
    </citation>
    <scope>NUCLEOTIDE SEQUENCE [LARGE SCALE GENOMIC DNA]</scope>
    <source>
        <strain evidence="2">PBTS2</strain>
    </source>
</reference>
<proteinExistence type="predicted"/>
<dbReference type="KEGG" id="rhs:A3Q41_04079"/>
<keyword evidence="2" id="KW-1185">Reference proteome</keyword>
<dbReference type="PATRIC" id="fig|1653479.3.peg.4134"/>
<dbReference type="Pfam" id="PF14081">
    <property type="entry name" value="DUF4262"/>
    <property type="match status" value="1"/>
</dbReference>
<reference evidence="1 2" key="1">
    <citation type="journal article" date="2016" name="Genome Announc.">
        <title>Complete Genome and Plasmid Sequences for Rhodococcus fascians D188 and Draft Sequences for Rhodococcus Isolates PBTS 1 and PBTS 2.</title>
        <authorList>
            <person name="Stamler R.A."/>
            <person name="Vereecke D."/>
            <person name="Zhang Y."/>
            <person name="Schilkey F."/>
            <person name="Devitt N."/>
            <person name="Randall J.J."/>
        </authorList>
    </citation>
    <scope>NUCLEOTIDE SEQUENCE [LARGE SCALE GENOMIC DNA]</scope>
    <source>
        <strain evidence="1 2">PBTS2</strain>
    </source>
</reference>
<protein>
    <recommendedName>
        <fullName evidence="3">DUF4262 domain-containing protein</fullName>
    </recommendedName>
</protein>
<dbReference type="InterPro" id="IPR025358">
    <property type="entry name" value="DUF4262"/>
</dbReference>